<sequence>MDVNLPLTLLGGISPAVFMRRYWQKKPLLVRQAVPGMQALLTRAQLFTLAAREDVESRLVTLHKRGRQENWGLRRGPFARRDLPALKPATGDFWTLLVQGVDLHDEAAHQLMQQFRFVPDARLDDLMISYAVQGGGVGPHFDSYDVFLLQAHGKRHWKIGSQQDLKLKAGVPLKILSNFHPEQEFVLEPGDMLYLPPQYAHDGVAVEGECMTYSIGFRSPKAGGLAQELLQRLAEDAAEGMDPAFADLLYRDPKQPAVDAPASLPSPLLRYARQAVEQALRDPRAVARVLGEVLSEPKPQVWFEPRSQHASGEPLSASGIVLDRRTRMLYDEARLYINGESYLASDDDGGRDVALLRRLADERRLGAKEVRGLSRAARELLADWRDSGWLHGGSA</sequence>
<dbReference type="AlphaFoldDB" id="F3KNR6"/>
<keyword evidence="2" id="KW-0479">Metal-binding</keyword>
<dbReference type="SUPFAM" id="SSF51197">
    <property type="entry name" value="Clavaminate synthase-like"/>
    <property type="match status" value="1"/>
</dbReference>
<evidence type="ECO:0000313" key="7">
    <source>
        <dbReference type="EMBL" id="EGI78632.1"/>
    </source>
</evidence>
<dbReference type="InterPro" id="IPR046799">
    <property type="entry name" value="ROXA-like_wH"/>
</dbReference>
<accession>F3KNR6</accession>
<comment type="cofactor">
    <cofactor evidence="1">
        <name>Fe(2+)</name>
        <dbReference type="ChEBI" id="CHEBI:29033"/>
    </cofactor>
</comment>
<evidence type="ECO:0000313" key="8">
    <source>
        <dbReference type="Proteomes" id="UP000016368"/>
    </source>
</evidence>
<dbReference type="STRING" id="887062.HGR_00290"/>
<dbReference type="EMBL" id="AEGR01000001">
    <property type="protein sequence ID" value="EGI78632.1"/>
    <property type="molecule type" value="Genomic_DNA"/>
</dbReference>
<gene>
    <name evidence="7" type="ORF">HGR_00290</name>
</gene>
<feature type="domain" description="JmjC" evidence="6">
    <location>
        <begin position="107"/>
        <end position="234"/>
    </location>
</feature>
<dbReference type="GO" id="GO:0046872">
    <property type="term" value="F:metal ion binding"/>
    <property type="evidence" value="ECO:0007669"/>
    <property type="project" value="UniProtKB-KW"/>
</dbReference>
<dbReference type="InterPro" id="IPR003347">
    <property type="entry name" value="JmjC_dom"/>
</dbReference>
<evidence type="ECO:0000256" key="2">
    <source>
        <dbReference type="ARBA" id="ARBA00022723"/>
    </source>
</evidence>
<dbReference type="PROSITE" id="PS51184">
    <property type="entry name" value="JMJC"/>
    <property type="match status" value="1"/>
</dbReference>
<dbReference type="Pfam" id="PF20514">
    <property type="entry name" value="WHD_ROXA"/>
    <property type="match status" value="1"/>
</dbReference>
<protein>
    <submittedName>
        <fullName evidence="7">Cupin, JmjC-type</fullName>
    </submittedName>
</protein>
<dbReference type="GO" id="GO:0016706">
    <property type="term" value="F:2-oxoglutarate-dependent dioxygenase activity"/>
    <property type="evidence" value="ECO:0007669"/>
    <property type="project" value="TreeGrafter"/>
</dbReference>
<dbReference type="eggNOG" id="COG2850">
    <property type="taxonomic scope" value="Bacteria"/>
</dbReference>
<keyword evidence="5" id="KW-0408">Iron</keyword>
<dbReference type="Pfam" id="PF08007">
    <property type="entry name" value="JmjC_2"/>
    <property type="match status" value="1"/>
</dbReference>
<dbReference type="Gene3D" id="3.40.366.30">
    <property type="entry name" value="50S ribosomal protein L16 arginine hydroxylase, Chain A, Domain 2"/>
    <property type="match status" value="1"/>
</dbReference>
<reference evidence="7 8" key="1">
    <citation type="journal article" date="2011" name="EMBO J.">
        <title>Structural diversity of bacterial flagellar motors.</title>
        <authorList>
            <person name="Chen S."/>
            <person name="Beeby M."/>
            <person name="Murphy G.E."/>
            <person name="Leadbetter J.R."/>
            <person name="Hendrixson D.R."/>
            <person name="Briegel A."/>
            <person name="Li Z."/>
            <person name="Shi J."/>
            <person name="Tocheva E.I."/>
            <person name="Muller A."/>
            <person name="Dobro M.J."/>
            <person name="Jensen G.J."/>
        </authorList>
    </citation>
    <scope>NUCLEOTIDE SEQUENCE [LARGE SCALE GENOMIC DNA]</scope>
    <source>
        <strain evidence="7 8">ATCC 19624</strain>
    </source>
</reference>
<dbReference type="InterPro" id="IPR039994">
    <property type="entry name" value="NO66-like"/>
</dbReference>
<dbReference type="OrthoDB" id="9764016at2"/>
<dbReference type="PANTHER" id="PTHR13096:SF8">
    <property type="entry name" value="RIBOSOMAL OXYGENASE 1"/>
    <property type="match status" value="1"/>
</dbReference>
<organism evidence="7 8">
    <name type="scientific">Hylemonella gracilis ATCC 19624</name>
    <dbReference type="NCBI Taxonomy" id="887062"/>
    <lineage>
        <taxon>Bacteria</taxon>
        <taxon>Pseudomonadati</taxon>
        <taxon>Pseudomonadota</taxon>
        <taxon>Betaproteobacteria</taxon>
        <taxon>Burkholderiales</taxon>
        <taxon>Comamonadaceae</taxon>
        <taxon>Hylemonella</taxon>
    </lineage>
</organism>
<dbReference type="SMART" id="SM00558">
    <property type="entry name" value="JmjC"/>
    <property type="match status" value="1"/>
</dbReference>
<dbReference type="Gene3D" id="2.60.120.650">
    <property type="entry name" value="Cupin"/>
    <property type="match status" value="1"/>
</dbReference>
<dbReference type="Proteomes" id="UP000016368">
    <property type="component" value="Unassembled WGS sequence"/>
</dbReference>
<dbReference type="RefSeq" id="WP_006296028.1">
    <property type="nucleotide sequence ID" value="NZ_AEGR01000001.1"/>
</dbReference>
<dbReference type="PANTHER" id="PTHR13096">
    <property type="entry name" value="MINA53 MYC INDUCED NUCLEAR ANTIGEN"/>
    <property type="match status" value="1"/>
</dbReference>
<keyword evidence="8" id="KW-1185">Reference proteome</keyword>
<keyword evidence="4" id="KW-0560">Oxidoreductase</keyword>
<evidence type="ECO:0000259" key="6">
    <source>
        <dbReference type="PROSITE" id="PS51184"/>
    </source>
</evidence>
<evidence type="ECO:0000256" key="1">
    <source>
        <dbReference type="ARBA" id="ARBA00001954"/>
    </source>
</evidence>
<name>F3KNR6_9BURK</name>
<evidence type="ECO:0000256" key="5">
    <source>
        <dbReference type="ARBA" id="ARBA00023004"/>
    </source>
</evidence>
<comment type="caution">
    <text evidence="7">The sequence shown here is derived from an EMBL/GenBank/DDBJ whole genome shotgun (WGS) entry which is preliminary data.</text>
</comment>
<keyword evidence="3" id="KW-0223">Dioxygenase</keyword>
<evidence type="ECO:0000256" key="4">
    <source>
        <dbReference type="ARBA" id="ARBA00023002"/>
    </source>
</evidence>
<evidence type="ECO:0000256" key="3">
    <source>
        <dbReference type="ARBA" id="ARBA00022964"/>
    </source>
</evidence>
<proteinExistence type="predicted"/>